<dbReference type="InterPro" id="IPR029044">
    <property type="entry name" value="Nucleotide-diphossugar_trans"/>
</dbReference>
<keyword evidence="2" id="KW-0328">Glycosyltransferase</keyword>
<dbReference type="SUPFAM" id="SSF53448">
    <property type="entry name" value="Nucleotide-diphospho-sugar transferases"/>
    <property type="match status" value="1"/>
</dbReference>
<keyword evidence="4 9" id="KW-0812">Transmembrane</keyword>
<evidence type="ECO:0000256" key="9">
    <source>
        <dbReference type="SAM" id="Phobius"/>
    </source>
</evidence>
<name>A0ABR2CFR3_9ROSI</name>
<feature type="transmembrane region" description="Helical" evidence="9">
    <location>
        <begin position="395"/>
        <end position="413"/>
    </location>
</feature>
<dbReference type="Gene3D" id="3.90.550.10">
    <property type="entry name" value="Spore Coat Polysaccharide Biosynthesis Protein SpsA, Chain A"/>
    <property type="match status" value="1"/>
</dbReference>
<proteinExistence type="predicted"/>
<evidence type="ECO:0000256" key="2">
    <source>
        <dbReference type="ARBA" id="ARBA00022676"/>
    </source>
</evidence>
<dbReference type="PANTHER" id="PTHR13301">
    <property type="entry name" value="X-BOX TRANSCRIPTION FACTOR-RELATED"/>
    <property type="match status" value="1"/>
</dbReference>
<feature type="compositionally biased region" description="Basic and acidic residues" evidence="8">
    <location>
        <begin position="651"/>
        <end position="666"/>
    </location>
</feature>
<dbReference type="EMBL" id="JBBPBM010000053">
    <property type="protein sequence ID" value="KAK8518389.1"/>
    <property type="molecule type" value="Genomic_DNA"/>
</dbReference>
<dbReference type="InterPro" id="IPR005150">
    <property type="entry name" value="Cellulose_synth"/>
</dbReference>
<evidence type="ECO:0000313" key="11">
    <source>
        <dbReference type="Proteomes" id="UP001472677"/>
    </source>
</evidence>
<evidence type="ECO:0000256" key="7">
    <source>
        <dbReference type="ARBA" id="ARBA00023316"/>
    </source>
</evidence>
<protein>
    <recommendedName>
        <fullName evidence="12">Cellulose synthase-like protein G3</fullName>
    </recommendedName>
</protein>
<feature type="transmembrane region" description="Helical" evidence="9">
    <location>
        <begin position="486"/>
        <end position="505"/>
    </location>
</feature>
<comment type="caution">
    <text evidence="10">The sequence shown here is derived from an EMBL/GenBank/DDBJ whole genome shotgun (WGS) entry which is preliminary data.</text>
</comment>
<evidence type="ECO:0000256" key="1">
    <source>
        <dbReference type="ARBA" id="ARBA00004127"/>
    </source>
</evidence>
<evidence type="ECO:0008006" key="12">
    <source>
        <dbReference type="Google" id="ProtNLM"/>
    </source>
</evidence>
<evidence type="ECO:0000256" key="5">
    <source>
        <dbReference type="ARBA" id="ARBA00022989"/>
    </source>
</evidence>
<keyword evidence="7" id="KW-0961">Cell wall biogenesis/degradation</keyword>
<dbReference type="Proteomes" id="UP001472677">
    <property type="component" value="Unassembled WGS sequence"/>
</dbReference>
<keyword evidence="5 9" id="KW-1133">Transmembrane helix</keyword>
<evidence type="ECO:0000256" key="4">
    <source>
        <dbReference type="ARBA" id="ARBA00022692"/>
    </source>
</evidence>
<evidence type="ECO:0000256" key="6">
    <source>
        <dbReference type="ARBA" id="ARBA00023136"/>
    </source>
</evidence>
<feature type="transmembrane region" description="Helical" evidence="9">
    <location>
        <begin position="322"/>
        <end position="341"/>
    </location>
</feature>
<feature type="transmembrane region" description="Helical" evidence="9">
    <location>
        <begin position="361"/>
        <end position="383"/>
    </location>
</feature>
<comment type="subcellular location">
    <subcellularLocation>
        <location evidence="1">Endomembrane system</location>
        <topology evidence="1">Multi-pass membrane protein</topology>
    </subcellularLocation>
</comment>
<gene>
    <name evidence="10" type="ORF">V6N12_017538</name>
</gene>
<dbReference type="Pfam" id="PF03552">
    <property type="entry name" value="Cellulose_synt"/>
    <property type="match status" value="2"/>
</dbReference>
<accession>A0ABR2CFR3</accession>
<organism evidence="10 11">
    <name type="scientific">Hibiscus sabdariffa</name>
    <name type="common">roselle</name>
    <dbReference type="NCBI Taxonomy" id="183260"/>
    <lineage>
        <taxon>Eukaryota</taxon>
        <taxon>Viridiplantae</taxon>
        <taxon>Streptophyta</taxon>
        <taxon>Embryophyta</taxon>
        <taxon>Tracheophyta</taxon>
        <taxon>Spermatophyta</taxon>
        <taxon>Magnoliopsida</taxon>
        <taxon>eudicotyledons</taxon>
        <taxon>Gunneridae</taxon>
        <taxon>Pentapetalae</taxon>
        <taxon>rosids</taxon>
        <taxon>malvids</taxon>
        <taxon>Malvales</taxon>
        <taxon>Malvaceae</taxon>
        <taxon>Malvoideae</taxon>
        <taxon>Hibiscus</taxon>
    </lineage>
</organism>
<evidence type="ECO:0000256" key="8">
    <source>
        <dbReference type="SAM" id="MobiDB-lite"/>
    </source>
</evidence>
<evidence type="ECO:0000256" key="3">
    <source>
        <dbReference type="ARBA" id="ARBA00022679"/>
    </source>
</evidence>
<evidence type="ECO:0000313" key="10">
    <source>
        <dbReference type="EMBL" id="KAK8518389.1"/>
    </source>
</evidence>
<reference evidence="10 11" key="1">
    <citation type="journal article" date="2024" name="G3 (Bethesda)">
        <title>Genome assembly of Hibiscus sabdariffa L. provides insights into metabolisms of medicinal natural products.</title>
        <authorList>
            <person name="Kim T."/>
        </authorList>
    </citation>
    <scope>NUCLEOTIDE SEQUENCE [LARGE SCALE GENOMIC DNA]</scope>
    <source>
        <strain evidence="10">TK-2024</strain>
        <tissue evidence="10">Old leaves</tissue>
    </source>
</reference>
<keyword evidence="3" id="KW-0808">Transferase</keyword>
<keyword evidence="6 9" id="KW-0472">Membrane</keyword>
<feature type="transmembrane region" description="Helical" evidence="9">
    <location>
        <begin position="451"/>
        <end position="474"/>
    </location>
</feature>
<feature type="region of interest" description="Disordered" evidence="8">
    <location>
        <begin position="640"/>
        <end position="666"/>
    </location>
</feature>
<keyword evidence="11" id="KW-1185">Reference proteome</keyword>
<sequence>MYEDMKVKVKHVVDKGDIIDDYITDDERRQAFNQWSKGFTRMDHPTVIQVVLDTSKDRDISGHSLPNLIYVSRQKSKTSPHHFKAGALNVLLRVSAAMTNAPIVLTQDCDMYSNDPGTPLRVLCYLSDPEIKSNLAFIQFPQRFHGLNEYDTYASEYKRIFQINPLGFDGLIGPNYVGSGCFFLRRALFGGPTTPVPLKISELNPDHAVNKPIKSQSILILAHHVAGCNYENQTQWGSKIGFRYGSLVEDFYTGYRLQCEGWKSVFCDPERAAFLGDVPITLVDVLGQCKRWCIGLFEVTFSKYNTLIFGSQSMGVWMSLAYSHYAFWPIWCIPVSFYCFLPQLALANQVSIFPKVLEPWFFVYVFLVLGAYGQDFLDFVLAGGTARKWWNAQRLWMIRGLTCFLFGSVDYMLKSVGIATHGFSLTSKVLDDAQSKRYGQGIFEFGVPSPLFVPLTMAAIINLFSLVLGMAGFVRGNIEEGLGLQMILTGFIVLNCLPIYGAIALRNDAGKMATKVTVISTFIASAGSMGSPRCPSLRVNKVNRSLSRLKCAIESVQGADRAIGLASLAGRPVPVAVGSVPWRTSLKGSDQWNSPNSNHSDLKVKNMIFLCVGVRTPGSNGQALVEDRLLRLRTSNQKLLSRQNGLSPHMNKGEEMLRCQREERPS</sequence>